<dbReference type="AlphaFoldDB" id="A0A433B9F2"/>
<feature type="region of interest" description="Disordered" evidence="1">
    <location>
        <begin position="1"/>
        <end position="72"/>
    </location>
</feature>
<name>A0A433B9F2_9FUNG</name>
<feature type="region of interest" description="Disordered" evidence="1">
    <location>
        <begin position="110"/>
        <end position="192"/>
    </location>
</feature>
<feature type="non-terminal residue" evidence="2">
    <location>
        <position position="1"/>
    </location>
</feature>
<feature type="compositionally biased region" description="Basic and acidic residues" evidence="1">
    <location>
        <begin position="30"/>
        <end position="45"/>
    </location>
</feature>
<reference evidence="2 3" key="1">
    <citation type="journal article" date="2018" name="New Phytol.">
        <title>Phylogenomics of Endogonaceae and evolution of mycorrhizas within Mucoromycota.</title>
        <authorList>
            <person name="Chang Y."/>
            <person name="Desiro A."/>
            <person name="Na H."/>
            <person name="Sandor L."/>
            <person name="Lipzen A."/>
            <person name="Clum A."/>
            <person name="Barry K."/>
            <person name="Grigoriev I.V."/>
            <person name="Martin F.M."/>
            <person name="Stajich J.E."/>
            <person name="Smith M.E."/>
            <person name="Bonito G."/>
            <person name="Spatafora J.W."/>
        </authorList>
    </citation>
    <scope>NUCLEOTIDE SEQUENCE [LARGE SCALE GENOMIC DNA]</scope>
    <source>
        <strain evidence="2 3">GMNB39</strain>
    </source>
</reference>
<feature type="compositionally biased region" description="Basic and acidic residues" evidence="1">
    <location>
        <begin position="1"/>
        <end position="18"/>
    </location>
</feature>
<organism evidence="2 3">
    <name type="scientific">Jimgerdemannia flammicorona</name>
    <dbReference type="NCBI Taxonomy" id="994334"/>
    <lineage>
        <taxon>Eukaryota</taxon>
        <taxon>Fungi</taxon>
        <taxon>Fungi incertae sedis</taxon>
        <taxon>Mucoromycota</taxon>
        <taxon>Mucoromycotina</taxon>
        <taxon>Endogonomycetes</taxon>
        <taxon>Endogonales</taxon>
        <taxon>Endogonaceae</taxon>
        <taxon>Jimgerdemannia</taxon>
    </lineage>
</organism>
<comment type="caution">
    <text evidence="2">The sequence shown here is derived from an EMBL/GenBank/DDBJ whole genome shotgun (WGS) entry which is preliminary data.</text>
</comment>
<accession>A0A433B9F2</accession>
<sequence length="223" mass="24656">KKKFKSAKERRDLKKQKEGNIGTGGETSGQDDRGDSLQAGPDKKQVIPQPARGKRGKIKKMKDKYAEQDDEERELRMELLGVSQLQQKDICAPEISLVIIDSSIYFITQSAKGPQPKGKKGKKDAERKAQSQARGKGKPAEGKTKNSVSKPPLVAGQETGGPTFNEQSQASVKDVNDGEQDEMDNMNEKDDEEVRQLLKEENIVIVEGEDAVCYFHIISDIIG</sequence>
<feature type="compositionally biased region" description="Basic and acidic residues" evidence="1">
    <location>
        <begin position="63"/>
        <end position="72"/>
    </location>
</feature>
<dbReference type="EMBL" id="RBNI01015602">
    <property type="protein sequence ID" value="RUP14190.1"/>
    <property type="molecule type" value="Genomic_DNA"/>
</dbReference>
<evidence type="ECO:0000313" key="2">
    <source>
        <dbReference type="EMBL" id="RUP14190.1"/>
    </source>
</evidence>
<protein>
    <submittedName>
        <fullName evidence="2">Uncharacterized protein</fullName>
    </submittedName>
</protein>
<proteinExistence type="predicted"/>
<keyword evidence="3" id="KW-1185">Reference proteome</keyword>
<feature type="compositionally biased region" description="Polar residues" evidence="1">
    <location>
        <begin position="160"/>
        <end position="171"/>
    </location>
</feature>
<gene>
    <name evidence="2" type="ORF">BC936DRAFT_139693</name>
</gene>
<dbReference type="Proteomes" id="UP000268093">
    <property type="component" value="Unassembled WGS sequence"/>
</dbReference>
<feature type="compositionally biased region" description="Basic residues" evidence="1">
    <location>
        <begin position="52"/>
        <end position="62"/>
    </location>
</feature>
<evidence type="ECO:0000256" key="1">
    <source>
        <dbReference type="SAM" id="MobiDB-lite"/>
    </source>
</evidence>
<evidence type="ECO:0000313" key="3">
    <source>
        <dbReference type="Proteomes" id="UP000268093"/>
    </source>
</evidence>